<evidence type="ECO:0000313" key="2">
    <source>
        <dbReference type="Proteomes" id="UP001344906"/>
    </source>
</evidence>
<dbReference type="RefSeq" id="WP_338247950.1">
    <property type="nucleotide sequence ID" value="NZ_BSRI01000001.1"/>
</dbReference>
<gene>
    <name evidence="1" type="ORF">KDH_10920</name>
</gene>
<sequence length="78" mass="8743">MLSYREAPSTRRVTTLRGTRWRAMGAIPDHVQVPDAAGCSSGLLCENRSMPLITSEAMSIPADLPMRYAMHTFEKQYI</sequence>
<comment type="caution">
    <text evidence="1">The sequence shown here is derived from an EMBL/GenBank/DDBJ whole genome shotgun (WGS) entry which is preliminary data.</text>
</comment>
<accession>A0ABQ6FKX0</accession>
<protein>
    <submittedName>
        <fullName evidence="1">Uncharacterized protein</fullName>
    </submittedName>
</protein>
<dbReference type="Proteomes" id="UP001344906">
    <property type="component" value="Unassembled WGS sequence"/>
</dbReference>
<evidence type="ECO:0000313" key="1">
    <source>
        <dbReference type="EMBL" id="GLV54244.1"/>
    </source>
</evidence>
<dbReference type="EMBL" id="BSRI01000001">
    <property type="protein sequence ID" value="GLV54244.1"/>
    <property type="molecule type" value="Genomic_DNA"/>
</dbReference>
<name>A0ABQ6FKX0_9CHLR</name>
<reference evidence="1 2" key="1">
    <citation type="submission" date="2023-02" db="EMBL/GenBank/DDBJ databases">
        <title>Dictyobacter halimunensis sp. nov., a new member of the class Ktedonobacteria from forest soil in a geothermal area.</title>
        <authorList>
            <person name="Rachmania M.K."/>
            <person name="Ningsih F."/>
            <person name="Sakai Y."/>
            <person name="Yabe S."/>
            <person name="Yokota A."/>
            <person name="Sjamsuridzal W."/>
        </authorList>
    </citation>
    <scope>NUCLEOTIDE SEQUENCE [LARGE SCALE GENOMIC DNA]</scope>
    <source>
        <strain evidence="1 2">S3.2.2.5</strain>
    </source>
</reference>
<organism evidence="1 2">
    <name type="scientific">Dictyobacter halimunensis</name>
    <dbReference type="NCBI Taxonomy" id="3026934"/>
    <lineage>
        <taxon>Bacteria</taxon>
        <taxon>Bacillati</taxon>
        <taxon>Chloroflexota</taxon>
        <taxon>Ktedonobacteria</taxon>
        <taxon>Ktedonobacterales</taxon>
        <taxon>Dictyobacteraceae</taxon>
        <taxon>Dictyobacter</taxon>
    </lineage>
</organism>
<proteinExistence type="predicted"/>
<keyword evidence="2" id="KW-1185">Reference proteome</keyword>